<proteinExistence type="predicted"/>
<dbReference type="PROSITE" id="PS50888">
    <property type="entry name" value="BHLH"/>
    <property type="match status" value="1"/>
</dbReference>
<dbReference type="Gene3D" id="4.10.280.10">
    <property type="entry name" value="Helix-loop-helix DNA-binding domain"/>
    <property type="match status" value="1"/>
</dbReference>
<dbReference type="PANTHER" id="PTHR19290">
    <property type="entry name" value="BASIC HELIX-LOOP-HELIX PROTEIN NEUROGENIN-RELATED"/>
    <property type="match status" value="1"/>
</dbReference>
<dbReference type="PANTHER" id="PTHR19290:SF162">
    <property type="entry name" value="TRANSCRIPTION FACTOR ATOH7"/>
    <property type="match status" value="1"/>
</dbReference>
<evidence type="ECO:0000256" key="6">
    <source>
        <dbReference type="ARBA" id="ARBA00023163"/>
    </source>
</evidence>
<feature type="compositionally biased region" description="Polar residues" evidence="8">
    <location>
        <begin position="231"/>
        <end position="257"/>
    </location>
</feature>
<evidence type="ECO:0000256" key="5">
    <source>
        <dbReference type="ARBA" id="ARBA00023015"/>
    </source>
</evidence>
<sequence>MEQYTMMGIDRLSSYAPMGVPLDGAGYRSHYPTPDTSLCRSSYTASSAGTSPSFSGPELTHSYPCGLGYPDVLFDGTESFVQLEPTEANLALFHPATPGPDTPNQIVEESSKATKRRAGKSHRSSALLHRGRKKESSVASVNGSTTPPSPTVLKKRRLAANARERKRMNSLNVAFDRLREIVPSLGPDHRLSKFETLQMAQTYIAALGDLLERGADATTYSLFDSLESPPGVTNDTNNNSSGISVGTSSHPSADGSSCGQLLVLREGDDSLDGRFLDLGYV</sequence>
<dbReference type="InterPro" id="IPR050359">
    <property type="entry name" value="bHLH_transcription_factors"/>
</dbReference>
<feature type="compositionally biased region" description="Basic residues" evidence="8">
    <location>
        <begin position="113"/>
        <end position="133"/>
    </location>
</feature>
<organism evidence="9">
    <name type="scientific">Anopheles atroparvus</name>
    <name type="common">European mosquito</name>
    <dbReference type="NCBI Taxonomy" id="41427"/>
    <lineage>
        <taxon>Eukaryota</taxon>
        <taxon>Metazoa</taxon>
        <taxon>Ecdysozoa</taxon>
        <taxon>Arthropoda</taxon>
        <taxon>Hexapoda</taxon>
        <taxon>Insecta</taxon>
        <taxon>Pterygota</taxon>
        <taxon>Neoptera</taxon>
        <taxon>Endopterygota</taxon>
        <taxon>Diptera</taxon>
        <taxon>Nematocera</taxon>
        <taxon>Culicoidea</taxon>
        <taxon>Culicidae</taxon>
        <taxon>Anophelinae</taxon>
        <taxon>Anopheles</taxon>
    </lineage>
</organism>
<dbReference type="EnsemblMetazoa" id="AATE020717-RA">
    <property type="protein sequence ID" value="AATE020717-PA.1"/>
    <property type="gene ID" value="AATE020717"/>
</dbReference>
<evidence type="ECO:0000256" key="4">
    <source>
        <dbReference type="ARBA" id="ARBA00022902"/>
    </source>
</evidence>
<evidence type="ECO:0000313" key="9">
    <source>
        <dbReference type="EnsemblMetazoa" id="AATE020717-PA.1"/>
    </source>
</evidence>
<dbReference type="SUPFAM" id="SSF47459">
    <property type="entry name" value="HLH, helix-loop-helix DNA-binding domain"/>
    <property type="match status" value="1"/>
</dbReference>
<dbReference type="InterPro" id="IPR011598">
    <property type="entry name" value="bHLH_dom"/>
</dbReference>
<keyword evidence="2" id="KW-0217">Developmental protein</keyword>
<dbReference type="GO" id="GO:0016360">
    <property type="term" value="P:sensory organ precursor cell fate determination"/>
    <property type="evidence" value="ECO:0007669"/>
    <property type="project" value="UniProtKB-ARBA"/>
</dbReference>
<dbReference type="GO" id="GO:0061564">
    <property type="term" value="P:axon development"/>
    <property type="evidence" value="ECO:0007669"/>
    <property type="project" value="TreeGrafter"/>
</dbReference>
<name>A0A182JM95_ANOAO</name>
<feature type="region of interest" description="Disordered" evidence="8">
    <location>
        <begin position="226"/>
        <end position="257"/>
    </location>
</feature>
<evidence type="ECO:0000256" key="1">
    <source>
        <dbReference type="ARBA" id="ARBA00004123"/>
    </source>
</evidence>
<keyword evidence="6" id="KW-0804">Transcription</keyword>
<evidence type="ECO:0000256" key="2">
    <source>
        <dbReference type="ARBA" id="ARBA00022473"/>
    </source>
</evidence>
<keyword evidence="7" id="KW-0539">Nucleus</keyword>
<dbReference type="FunFam" id="4.10.280.10:FF:000025">
    <property type="entry name" value="protein atonal homolog 7"/>
    <property type="match status" value="1"/>
</dbReference>
<feature type="region of interest" description="Disordered" evidence="8">
    <location>
        <begin position="95"/>
        <end position="152"/>
    </location>
</feature>
<keyword evidence="3" id="KW-0221">Differentiation</keyword>
<comment type="subcellular location">
    <subcellularLocation>
        <location evidence="1">Nucleus</location>
    </subcellularLocation>
</comment>
<dbReference type="SMART" id="SM00353">
    <property type="entry name" value="HLH"/>
    <property type="match status" value="1"/>
</dbReference>
<dbReference type="GO" id="GO:0070888">
    <property type="term" value="F:E-box binding"/>
    <property type="evidence" value="ECO:0007669"/>
    <property type="project" value="TreeGrafter"/>
</dbReference>
<evidence type="ECO:0000256" key="8">
    <source>
        <dbReference type="SAM" id="MobiDB-lite"/>
    </source>
</evidence>
<dbReference type="AlphaFoldDB" id="A0A182JM95"/>
<reference evidence="9" key="1">
    <citation type="submission" date="2022-08" db="UniProtKB">
        <authorList>
            <consortium name="EnsemblMetazoa"/>
        </authorList>
    </citation>
    <scope>IDENTIFICATION</scope>
    <source>
        <strain evidence="9">EBRO</strain>
    </source>
</reference>
<accession>A0A182JM95</accession>
<evidence type="ECO:0000256" key="7">
    <source>
        <dbReference type="ARBA" id="ARBA00023242"/>
    </source>
</evidence>
<dbReference type="VEuPathDB" id="VectorBase:AATE020717"/>
<protein>
    <submittedName>
        <fullName evidence="9">Uncharacterized protein</fullName>
    </submittedName>
</protein>
<dbReference type="GO" id="GO:0046982">
    <property type="term" value="F:protein heterodimerization activity"/>
    <property type="evidence" value="ECO:0007669"/>
    <property type="project" value="UniProtKB-ARBA"/>
</dbReference>
<evidence type="ECO:0000256" key="3">
    <source>
        <dbReference type="ARBA" id="ARBA00022782"/>
    </source>
</evidence>
<dbReference type="GO" id="GO:0045944">
    <property type="term" value="P:positive regulation of transcription by RNA polymerase II"/>
    <property type="evidence" value="ECO:0007669"/>
    <property type="project" value="TreeGrafter"/>
</dbReference>
<dbReference type="GO" id="GO:0000981">
    <property type="term" value="F:DNA-binding transcription factor activity, RNA polymerase II-specific"/>
    <property type="evidence" value="ECO:0007669"/>
    <property type="project" value="TreeGrafter"/>
</dbReference>
<keyword evidence="5" id="KW-0805">Transcription regulation</keyword>
<feature type="compositionally biased region" description="Polar residues" evidence="8">
    <location>
        <begin position="137"/>
        <end position="146"/>
    </location>
</feature>
<dbReference type="CDD" id="cd19715">
    <property type="entry name" value="bHLH_TS_amos_like"/>
    <property type="match status" value="1"/>
</dbReference>
<dbReference type="STRING" id="41427.A0A182JM95"/>
<dbReference type="Pfam" id="PF00010">
    <property type="entry name" value="HLH"/>
    <property type="match status" value="1"/>
</dbReference>
<dbReference type="InterPro" id="IPR036638">
    <property type="entry name" value="HLH_DNA-bd_sf"/>
</dbReference>
<keyword evidence="4" id="KW-0524">Neurogenesis</keyword>
<dbReference type="GO" id="GO:0005634">
    <property type="term" value="C:nucleus"/>
    <property type="evidence" value="ECO:0007669"/>
    <property type="project" value="UniProtKB-SubCell"/>
</dbReference>